<dbReference type="PANTHER" id="PTHR31938">
    <property type="entry name" value="NUCLEAR SPECKLE SPLICING REGULATORY PROTEIN 1"/>
    <property type="match status" value="1"/>
</dbReference>
<dbReference type="Pfam" id="PF09745">
    <property type="entry name" value="NSRP1_N"/>
    <property type="match status" value="1"/>
</dbReference>
<dbReference type="Proteomes" id="UP000050792">
    <property type="component" value="Unassembled WGS sequence"/>
</dbReference>
<dbReference type="InterPro" id="IPR042816">
    <property type="entry name" value="Nsrp1"/>
</dbReference>
<feature type="compositionally biased region" description="Basic and acidic residues" evidence="3">
    <location>
        <begin position="229"/>
        <end position="246"/>
    </location>
</feature>
<dbReference type="AlphaFoldDB" id="A0A183QDX0"/>
<feature type="compositionally biased region" description="Low complexity" evidence="3">
    <location>
        <begin position="253"/>
        <end position="267"/>
    </location>
</feature>
<feature type="region of interest" description="Disordered" evidence="3">
    <location>
        <begin position="206"/>
        <end position="305"/>
    </location>
</feature>
<protein>
    <submittedName>
        <fullName evidence="5">DUF2040 domain-containing protein</fullName>
    </submittedName>
</protein>
<evidence type="ECO:0000313" key="5">
    <source>
        <dbReference type="WBParaSite" id="SRDH1_69250.1"/>
    </source>
</evidence>
<comment type="similarity">
    <text evidence="1">Belongs to the NSRP1 family.</text>
</comment>
<dbReference type="GO" id="GO:0000381">
    <property type="term" value="P:regulation of alternative mRNA splicing, via spliceosome"/>
    <property type="evidence" value="ECO:0007669"/>
    <property type="project" value="InterPro"/>
</dbReference>
<evidence type="ECO:0000256" key="1">
    <source>
        <dbReference type="ARBA" id="ARBA00010126"/>
    </source>
</evidence>
<reference evidence="4" key="1">
    <citation type="submission" date="2022-06" db="EMBL/GenBank/DDBJ databases">
        <authorList>
            <person name="Berger JAMES D."/>
            <person name="Berger JAMES D."/>
        </authorList>
    </citation>
    <scope>NUCLEOTIDE SEQUENCE [LARGE SCALE GENOMIC DNA]</scope>
</reference>
<keyword evidence="4" id="KW-1185">Reference proteome</keyword>
<evidence type="ECO:0000256" key="2">
    <source>
        <dbReference type="ARBA" id="ARBA00023054"/>
    </source>
</evidence>
<dbReference type="WBParaSite" id="SRDH1_69250.1">
    <property type="protein sequence ID" value="SRDH1_69250.1"/>
    <property type="gene ID" value="SRDH1_69250"/>
</dbReference>
<sequence>MNQGRGKVYGLSFPTRKPKNELKVSTNNIFNEESDKEEDYKEFKPADYSQTTCIAQNKINRKVKTELEKAFEEDPSVFQYDEYLDNIHDKKAEDISRRTVKTSKYVGRLIKASNERKLERELCVERKAQKQIEADSDLYNNKESFVTSAYKSKLTELHALVEKRKEEEGREQVMDVCKQDGLGGFYRYMFDNQDKTCAGYSEEFHRHTTSKEDRLEAESNFSSTIKKQTIKEHTREKTDVIVKHCEDDDDDNNNSSNKNVSSPSPKKALPNCDDYVAEKDRTDDKTSKASHQPKKDLDTYLNKKNQKIPGVITARPRVTTDEELAAARQRYLDRKAAGIHAIIVESD</sequence>
<feature type="compositionally biased region" description="Basic and acidic residues" evidence="3">
    <location>
        <begin position="276"/>
        <end position="298"/>
    </location>
</feature>
<keyword evidence="2" id="KW-0175">Coiled coil</keyword>
<accession>A0A183QDX0</accession>
<name>A0A183QDX0_9TREM</name>
<feature type="compositionally biased region" description="Basic and acidic residues" evidence="3">
    <location>
        <begin position="206"/>
        <end position="217"/>
    </location>
</feature>
<proteinExistence type="inferred from homology"/>
<reference evidence="5" key="2">
    <citation type="submission" date="2023-11" db="UniProtKB">
        <authorList>
            <consortium name="WormBaseParasite"/>
        </authorList>
    </citation>
    <scope>IDENTIFICATION</scope>
</reference>
<dbReference type="PANTHER" id="PTHR31938:SF4">
    <property type="entry name" value="NUCLEAR SPECKLE SPLICING REGULATORY PROTEIN 1"/>
    <property type="match status" value="1"/>
</dbReference>
<dbReference type="InterPro" id="IPR018612">
    <property type="entry name" value="NSRP1_N"/>
</dbReference>
<organism evidence="4 5">
    <name type="scientific">Schistosoma rodhaini</name>
    <dbReference type="NCBI Taxonomy" id="6188"/>
    <lineage>
        <taxon>Eukaryota</taxon>
        <taxon>Metazoa</taxon>
        <taxon>Spiralia</taxon>
        <taxon>Lophotrochozoa</taxon>
        <taxon>Platyhelminthes</taxon>
        <taxon>Trematoda</taxon>
        <taxon>Digenea</taxon>
        <taxon>Strigeidida</taxon>
        <taxon>Schistosomatoidea</taxon>
        <taxon>Schistosomatidae</taxon>
        <taxon>Schistosoma</taxon>
    </lineage>
</organism>
<evidence type="ECO:0000256" key="3">
    <source>
        <dbReference type="SAM" id="MobiDB-lite"/>
    </source>
</evidence>
<evidence type="ECO:0000313" key="4">
    <source>
        <dbReference type="Proteomes" id="UP000050792"/>
    </source>
</evidence>